<keyword evidence="3" id="KW-0342">GTP-binding</keyword>
<dbReference type="EMBL" id="CP014796">
    <property type="protein sequence ID" value="APX22967.1"/>
    <property type="molecule type" value="Genomic_DNA"/>
</dbReference>
<dbReference type="Pfam" id="PF00679">
    <property type="entry name" value="EFG_C"/>
    <property type="match status" value="1"/>
</dbReference>
<dbReference type="InterPro" id="IPR014721">
    <property type="entry name" value="Ribsml_uS5_D2-typ_fold_subgr"/>
</dbReference>
<dbReference type="GO" id="GO:0003924">
    <property type="term" value="F:GTPase activity"/>
    <property type="evidence" value="ECO:0007669"/>
    <property type="project" value="InterPro"/>
</dbReference>
<organism evidence="5 6">
    <name type="scientific">Salipiger profundus</name>
    <dbReference type="NCBI Taxonomy" id="1229727"/>
    <lineage>
        <taxon>Bacteria</taxon>
        <taxon>Pseudomonadati</taxon>
        <taxon>Pseudomonadota</taxon>
        <taxon>Alphaproteobacteria</taxon>
        <taxon>Rhodobacterales</taxon>
        <taxon>Roseobacteraceae</taxon>
        <taxon>Salipiger</taxon>
    </lineage>
</organism>
<dbReference type="Proteomes" id="UP000186559">
    <property type="component" value="Chromosome"/>
</dbReference>
<dbReference type="STRING" id="1229727.Ga0080559_TMP2171"/>
<dbReference type="PANTHER" id="PTHR43261">
    <property type="entry name" value="TRANSLATION ELONGATION FACTOR G-RELATED"/>
    <property type="match status" value="1"/>
</dbReference>
<dbReference type="KEGG" id="tpro:Ga0080559_TMP2171"/>
<dbReference type="AlphaFoldDB" id="A0A1U7D465"/>
<dbReference type="SUPFAM" id="SSF52540">
    <property type="entry name" value="P-loop containing nucleoside triphosphate hydrolases"/>
    <property type="match status" value="1"/>
</dbReference>
<dbReference type="SMART" id="SM00889">
    <property type="entry name" value="EFG_IV"/>
    <property type="match status" value="1"/>
</dbReference>
<dbReference type="Pfam" id="PF00009">
    <property type="entry name" value="GTP_EFTU"/>
    <property type="match status" value="1"/>
</dbReference>
<evidence type="ECO:0000313" key="6">
    <source>
        <dbReference type="Proteomes" id="UP000186559"/>
    </source>
</evidence>
<name>A0A1U7D465_9RHOB</name>
<proteinExistence type="predicted"/>
<evidence type="ECO:0000256" key="2">
    <source>
        <dbReference type="ARBA" id="ARBA00022768"/>
    </source>
</evidence>
<dbReference type="NCBIfam" id="NF009379">
    <property type="entry name" value="PRK12740.1-3"/>
    <property type="match status" value="1"/>
</dbReference>
<feature type="domain" description="Translation elongation factor EFG/EF2" evidence="4">
    <location>
        <begin position="427"/>
        <end position="544"/>
    </location>
</feature>
<dbReference type="SUPFAM" id="SSF54980">
    <property type="entry name" value="EF-G C-terminal domain-like"/>
    <property type="match status" value="2"/>
</dbReference>
<protein>
    <submittedName>
        <fullName evidence="5">Elongation factor G</fullName>
    </submittedName>
</protein>
<dbReference type="InterPro" id="IPR000640">
    <property type="entry name" value="EFG_V-like"/>
</dbReference>
<dbReference type="OrthoDB" id="9802948at2"/>
<dbReference type="InterPro" id="IPR047872">
    <property type="entry name" value="EFG_IV"/>
</dbReference>
<dbReference type="Gene3D" id="3.30.70.870">
    <property type="entry name" value="Elongation Factor G (Translational Gtpase), domain 3"/>
    <property type="match status" value="1"/>
</dbReference>
<dbReference type="InterPro" id="IPR020568">
    <property type="entry name" value="Ribosomal_Su5_D2-typ_SF"/>
</dbReference>
<keyword evidence="2 5" id="KW-0648">Protein biosynthesis</keyword>
<sequence length="629" mass="65663">MRALTVVGPSNSGKSTLIAALSTLDGGQGTTLATTGGTSVTTFSFMGDDWALFDVPGGPETAPQIGPALAASDAALLCLPAEADAAVLCAPYLQILEASGVPSFVFVNGMDQASDRVSDIIAALQPYCAHGIVLRQVPLRDGETITGAVDLISERAWQYREGERSKLVELPPAMQARETAARTELLESLADFDDHLLEEIIEDQRPPTDELYDVATRAVQHHDLLPVLLGSAKHGNGLTRLMKTLRHEVPQVDALRARLGLGDDVVAAGCLADTLKHIGKAVLVRALSDGVAPGNRLAGDGIGGLVGLDARTQLAGLAPGQVGLAIKSDHLALGTLMGAEDAEPLPDWAAPHPPALKRVVTPVNERDENKLPGALARLAETDPGLTVSQTAGSGNLVIGVHGPQHERRIVGALADTFGIAVTCNAAPPSLRETIRRSVEIHHRHRKQSGGAGQFADVVLELSPAAPGEGFAFAETVKGGAVPRNYIPAVEAGVREALAEGPAGHPVVDVRAVLKDGKAHSVDSSDFAFRTAGRNAAREALQEAGTHVLQPILRVQIHAPGCFSGDVVQIVSGLKGQLQGIENHPELTGWDVVNALLPMGAEEPLTQALGSSARGTAWVGSALDHYEPVR</sequence>
<evidence type="ECO:0000259" key="4">
    <source>
        <dbReference type="SMART" id="SM00889"/>
    </source>
</evidence>
<dbReference type="InterPro" id="IPR035647">
    <property type="entry name" value="EFG_III/V"/>
</dbReference>
<dbReference type="Gene3D" id="3.30.230.10">
    <property type="match status" value="1"/>
</dbReference>
<evidence type="ECO:0000313" key="5">
    <source>
        <dbReference type="EMBL" id="APX22967.1"/>
    </source>
</evidence>
<dbReference type="GO" id="GO:0032790">
    <property type="term" value="P:ribosome disassembly"/>
    <property type="evidence" value="ECO:0007669"/>
    <property type="project" value="TreeGrafter"/>
</dbReference>
<dbReference type="InterPro" id="IPR005517">
    <property type="entry name" value="Transl_elong_EFG/EF2_IV"/>
</dbReference>
<keyword evidence="2 5" id="KW-0251">Elongation factor</keyword>
<evidence type="ECO:0000256" key="1">
    <source>
        <dbReference type="ARBA" id="ARBA00022741"/>
    </source>
</evidence>
<evidence type="ECO:0000256" key="3">
    <source>
        <dbReference type="ARBA" id="ARBA00023134"/>
    </source>
</evidence>
<dbReference type="GO" id="GO:0097216">
    <property type="term" value="F:guanosine tetraphosphate binding"/>
    <property type="evidence" value="ECO:0007669"/>
    <property type="project" value="UniProtKB-ARBA"/>
</dbReference>
<dbReference type="InterPro" id="IPR000795">
    <property type="entry name" value="T_Tr_GTP-bd_dom"/>
</dbReference>
<dbReference type="GO" id="GO:0003746">
    <property type="term" value="F:translation elongation factor activity"/>
    <property type="evidence" value="ECO:0007669"/>
    <property type="project" value="UniProtKB-KW"/>
</dbReference>
<dbReference type="PANTHER" id="PTHR43261:SF7">
    <property type="entry name" value="ELONGATION FACTOR G-LIKE PROTEIN"/>
    <property type="match status" value="1"/>
</dbReference>
<dbReference type="Gene3D" id="3.30.70.240">
    <property type="match status" value="1"/>
</dbReference>
<dbReference type="InterPro" id="IPR027417">
    <property type="entry name" value="P-loop_NTPase"/>
</dbReference>
<dbReference type="SUPFAM" id="SSF54211">
    <property type="entry name" value="Ribosomal protein S5 domain 2-like"/>
    <property type="match status" value="1"/>
</dbReference>
<dbReference type="RefSeq" id="WP_076623146.1">
    <property type="nucleotide sequence ID" value="NZ_BMEW01000005.1"/>
</dbReference>
<keyword evidence="6" id="KW-1185">Reference proteome</keyword>
<dbReference type="Pfam" id="PF03764">
    <property type="entry name" value="EFG_IV"/>
    <property type="match status" value="1"/>
</dbReference>
<accession>A0A1U7D465</accession>
<keyword evidence="1" id="KW-0547">Nucleotide-binding</keyword>
<dbReference type="GO" id="GO:0005525">
    <property type="term" value="F:GTP binding"/>
    <property type="evidence" value="ECO:0007669"/>
    <property type="project" value="UniProtKB-KW"/>
</dbReference>
<dbReference type="Gene3D" id="3.40.50.300">
    <property type="entry name" value="P-loop containing nucleotide triphosphate hydrolases"/>
    <property type="match status" value="1"/>
</dbReference>
<gene>
    <name evidence="5" type="ORF">Ga0080559_TMP2171</name>
</gene>
<reference evidence="5 6" key="1">
    <citation type="submission" date="2016-03" db="EMBL/GenBank/DDBJ databases">
        <title>Deep-sea bacteria in the southern Pacific.</title>
        <authorList>
            <person name="Tang K."/>
        </authorList>
    </citation>
    <scope>NUCLEOTIDE SEQUENCE [LARGE SCALE GENOMIC DNA]</scope>
    <source>
        <strain evidence="5 6">JLT2016</strain>
    </source>
</reference>
<dbReference type="CDD" id="cd01434">
    <property type="entry name" value="EFG_mtEFG1_IV"/>
    <property type="match status" value="1"/>
</dbReference>